<evidence type="ECO:0000256" key="4">
    <source>
        <dbReference type="ARBA" id="ARBA00023717"/>
    </source>
</evidence>
<protein>
    <submittedName>
        <fullName evidence="6">Enoyl-CoA hydratase/isomerase family protein</fullName>
    </submittedName>
</protein>
<dbReference type="InterPro" id="IPR029045">
    <property type="entry name" value="ClpP/crotonase-like_dom_sf"/>
</dbReference>
<keyword evidence="2" id="KW-0456">Lyase</keyword>
<evidence type="ECO:0000313" key="6">
    <source>
        <dbReference type="EMBL" id="RHW28620.1"/>
    </source>
</evidence>
<dbReference type="Pfam" id="PF00378">
    <property type="entry name" value="ECH_1"/>
    <property type="match status" value="1"/>
</dbReference>
<sequence>MSEISTLSHLRLERPAPGVAMLVLDLPEMRNAMSDEMTESWVRAVDQLAGDTSVRAVVVTGEGTAFCSGGNTSWIAGEPDATVDRLRSRMLPFYRAWLSIRRLEVPTIAAINGPAIGAGLAMALACDIRYAARGARMGVPFVRLGLHPGMATTYLLPEVVGPAVARDLLLTGRLVDADEALGLGLVSRVLDPDGFRDLVVATAAEIAATAPIATKLTKLALLRGHASLESCLEWEALAQPVTLATADLQEGIRAAQEKRAPAFEGR</sequence>
<comment type="catalytic activity">
    <reaction evidence="3">
        <text>a (3S)-3-hydroxyacyl-CoA = a (2E)-enoyl-CoA + H2O</text>
        <dbReference type="Rhea" id="RHEA:16105"/>
        <dbReference type="ChEBI" id="CHEBI:15377"/>
        <dbReference type="ChEBI" id="CHEBI:57318"/>
        <dbReference type="ChEBI" id="CHEBI:58856"/>
        <dbReference type="EC" id="4.2.1.17"/>
    </reaction>
</comment>
<dbReference type="AlphaFoldDB" id="A0A417Y7C7"/>
<evidence type="ECO:0000256" key="3">
    <source>
        <dbReference type="ARBA" id="ARBA00023709"/>
    </source>
</evidence>
<keyword evidence="7" id="KW-1185">Reference proteome</keyword>
<gene>
    <name evidence="6" type="ORF">D0Z08_01810</name>
</gene>
<dbReference type="GO" id="GO:0006635">
    <property type="term" value="P:fatty acid beta-oxidation"/>
    <property type="evidence" value="ECO:0007669"/>
    <property type="project" value="TreeGrafter"/>
</dbReference>
<reference evidence="6 7" key="1">
    <citation type="submission" date="2018-09" db="EMBL/GenBank/DDBJ databases">
        <title>Genome sequencing of Nocardioides immobilis CCTCC AB 2017083 for comparison to Nocardioides silvaticus.</title>
        <authorList>
            <person name="Li C."/>
            <person name="Wang G."/>
        </authorList>
    </citation>
    <scope>NUCLEOTIDE SEQUENCE [LARGE SCALE GENOMIC DNA]</scope>
    <source>
        <strain evidence="6 7">CCTCC AB 2017083</strain>
    </source>
</reference>
<dbReference type="RefSeq" id="WP_118922041.1">
    <property type="nucleotide sequence ID" value="NZ_QXGH01000009.1"/>
</dbReference>
<comment type="similarity">
    <text evidence="1 5">Belongs to the enoyl-CoA hydratase/isomerase family.</text>
</comment>
<dbReference type="Gene3D" id="3.90.226.10">
    <property type="entry name" value="2-enoyl-CoA Hydratase, Chain A, domain 1"/>
    <property type="match status" value="1"/>
</dbReference>
<dbReference type="CDD" id="cd06558">
    <property type="entry name" value="crotonase-like"/>
    <property type="match status" value="1"/>
</dbReference>
<comment type="catalytic activity">
    <reaction evidence="4">
        <text>a 4-saturated-(3S)-3-hydroxyacyl-CoA = a (3E)-enoyl-CoA + H2O</text>
        <dbReference type="Rhea" id="RHEA:20724"/>
        <dbReference type="ChEBI" id="CHEBI:15377"/>
        <dbReference type="ChEBI" id="CHEBI:58521"/>
        <dbReference type="ChEBI" id="CHEBI:137480"/>
        <dbReference type="EC" id="4.2.1.17"/>
    </reaction>
</comment>
<dbReference type="GO" id="GO:0004300">
    <property type="term" value="F:enoyl-CoA hydratase activity"/>
    <property type="evidence" value="ECO:0007669"/>
    <property type="project" value="UniProtKB-EC"/>
</dbReference>
<dbReference type="PROSITE" id="PS00166">
    <property type="entry name" value="ENOYL_COA_HYDRATASE"/>
    <property type="match status" value="1"/>
</dbReference>
<keyword evidence="6" id="KW-0413">Isomerase</keyword>
<dbReference type="InterPro" id="IPR014748">
    <property type="entry name" value="Enoyl-CoA_hydra_C"/>
</dbReference>
<proteinExistence type="inferred from homology"/>
<evidence type="ECO:0000256" key="2">
    <source>
        <dbReference type="ARBA" id="ARBA00023239"/>
    </source>
</evidence>
<dbReference type="OrthoDB" id="8452484at2"/>
<dbReference type="Proteomes" id="UP000283644">
    <property type="component" value="Unassembled WGS sequence"/>
</dbReference>
<dbReference type="EMBL" id="QXGH01000009">
    <property type="protein sequence ID" value="RHW28620.1"/>
    <property type="molecule type" value="Genomic_DNA"/>
</dbReference>
<name>A0A417Y7C7_9ACTN</name>
<dbReference type="InterPro" id="IPR018376">
    <property type="entry name" value="Enoyl-CoA_hyd/isom_CS"/>
</dbReference>
<accession>A0A417Y7C7</accession>
<evidence type="ECO:0000313" key="7">
    <source>
        <dbReference type="Proteomes" id="UP000283644"/>
    </source>
</evidence>
<comment type="caution">
    <text evidence="6">The sequence shown here is derived from an EMBL/GenBank/DDBJ whole genome shotgun (WGS) entry which is preliminary data.</text>
</comment>
<evidence type="ECO:0000256" key="1">
    <source>
        <dbReference type="ARBA" id="ARBA00005254"/>
    </source>
</evidence>
<dbReference type="PANTHER" id="PTHR11941:SF54">
    <property type="entry name" value="ENOYL-COA HYDRATASE, MITOCHONDRIAL"/>
    <property type="match status" value="1"/>
</dbReference>
<dbReference type="InterPro" id="IPR001753">
    <property type="entry name" value="Enoyl-CoA_hydra/iso"/>
</dbReference>
<dbReference type="PANTHER" id="PTHR11941">
    <property type="entry name" value="ENOYL-COA HYDRATASE-RELATED"/>
    <property type="match status" value="1"/>
</dbReference>
<organism evidence="6 7">
    <name type="scientific">Nocardioides immobilis</name>
    <dbReference type="NCBI Taxonomy" id="2049295"/>
    <lineage>
        <taxon>Bacteria</taxon>
        <taxon>Bacillati</taxon>
        <taxon>Actinomycetota</taxon>
        <taxon>Actinomycetes</taxon>
        <taxon>Propionibacteriales</taxon>
        <taxon>Nocardioidaceae</taxon>
        <taxon>Nocardioides</taxon>
    </lineage>
</organism>
<dbReference type="Gene3D" id="1.10.12.10">
    <property type="entry name" value="Lyase 2-enoyl-coa Hydratase, Chain A, domain 2"/>
    <property type="match status" value="1"/>
</dbReference>
<dbReference type="SUPFAM" id="SSF52096">
    <property type="entry name" value="ClpP/crotonase"/>
    <property type="match status" value="1"/>
</dbReference>
<dbReference type="GO" id="GO:0016853">
    <property type="term" value="F:isomerase activity"/>
    <property type="evidence" value="ECO:0007669"/>
    <property type="project" value="UniProtKB-KW"/>
</dbReference>
<evidence type="ECO:0000256" key="5">
    <source>
        <dbReference type="RuleBase" id="RU003707"/>
    </source>
</evidence>